<proteinExistence type="predicted"/>
<feature type="transmembrane region" description="Helical" evidence="5">
    <location>
        <begin position="67"/>
        <end position="94"/>
    </location>
</feature>
<evidence type="ECO:0000256" key="1">
    <source>
        <dbReference type="ARBA" id="ARBA00004141"/>
    </source>
</evidence>
<sequence length="134" mass="14718">MYIKNIFNILLMIERHATFGTAIALLSIPMFNYNEIWSVALLFAMMLCYGMVAGGDIPLAAEMSDKYPATIFAFGNMLASTTGFITPSIVGCILGDSNQDIRRWSIIFESTAAVSAFGGFVFLVFASAERIEFD</sequence>
<reference evidence="6 7" key="1">
    <citation type="journal article" date="2018" name="Gigascience">
        <title>Genomes of trombidid mites reveal novel predicted allergens and laterally-transferred genes associated with secondary metabolism.</title>
        <authorList>
            <person name="Dong X."/>
            <person name="Chaisiri K."/>
            <person name="Xia D."/>
            <person name="Armstrong S.D."/>
            <person name="Fang Y."/>
            <person name="Donnelly M.J."/>
            <person name="Kadowaki T."/>
            <person name="McGarry J.W."/>
            <person name="Darby A.C."/>
            <person name="Makepeace B.L."/>
        </authorList>
    </citation>
    <scope>NUCLEOTIDE SEQUENCE [LARGE SCALE GENOMIC DNA]</scope>
    <source>
        <strain evidence="6">UoL-UT</strain>
    </source>
</reference>
<dbReference type="EMBL" id="NCKV01004022">
    <property type="protein sequence ID" value="RWS25135.1"/>
    <property type="molecule type" value="Genomic_DNA"/>
</dbReference>
<dbReference type="VEuPathDB" id="VectorBase:LDEU006906"/>
<dbReference type="PANTHER" id="PTHR11662:SF399">
    <property type="entry name" value="FI19708P1-RELATED"/>
    <property type="match status" value="1"/>
</dbReference>
<organism evidence="6 7">
    <name type="scientific">Leptotrombidium deliense</name>
    <dbReference type="NCBI Taxonomy" id="299467"/>
    <lineage>
        <taxon>Eukaryota</taxon>
        <taxon>Metazoa</taxon>
        <taxon>Ecdysozoa</taxon>
        <taxon>Arthropoda</taxon>
        <taxon>Chelicerata</taxon>
        <taxon>Arachnida</taxon>
        <taxon>Acari</taxon>
        <taxon>Acariformes</taxon>
        <taxon>Trombidiformes</taxon>
        <taxon>Prostigmata</taxon>
        <taxon>Anystina</taxon>
        <taxon>Parasitengona</taxon>
        <taxon>Trombiculoidea</taxon>
        <taxon>Trombiculidae</taxon>
        <taxon>Leptotrombidium</taxon>
    </lineage>
</organism>
<dbReference type="GO" id="GO:0016020">
    <property type="term" value="C:membrane"/>
    <property type="evidence" value="ECO:0007669"/>
    <property type="project" value="UniProtKB-SubCell"/>
</dbReference>
<protein>
    <submittedName>
        <fullName evidence="6">Putative sialin-like protein</fullName>
    </submittedName>
</protein>
<keyword evidence="7" id="KW-1185">Reference proteome</keyword>
<dbReference type="Gene3D" id="1.20.1250.20">
    <property type="entry name" value="MFS general substrate transporter like domains"/>
    <property type="match status" value="1"/>
</dbReference>
<evidence type="ECO:0000313" key="7">
    <source>
        <dbReference type="Proteomes" id="UP000288716"/>
    </source>
</evidence>
<evidence type="ECO:0000256" key="5">
    <source>
        <dbReference type="SAM" id="Phobius"/>
    </source>
</evidence>
<dbReference type="InterPro" id="IPR050382">
    <property type="entry name" value="MFS_Na/Anion_cotransporter"/>
</dbReference>
<comment type="caution">
    <text evidence="6">The sequence shown here is derived from an EMBL/GenBank/DDBJ whole genome shotgun (WGS) entry which is preliminary data.</text>
</comment>
<feature type="transmembrane region" description="Helical" evidence="5">
    <location>
        <begin position="106"/>
        <end position="128"/>
    </location>
</feature>
<dbReference type="SUPFAM" id="SSF103473">
    <property type="entry name" value="MFS general substrate transporter"/>
    <property type="match status" value="1"/>
</dbReference>
<dbReference type="STRING" id="299467.A0A443SCH8"/>
<keyword evidence="4 5" id="KW-0472">Membrane</keyword>
<dbReference type="PANTHER" id="PTHR11662">
    <property type="entry name" value="SOLUTE CARRIER FAMILY 17"/>
    <property type="match status" value="1"/>
</dbReference>
<accession>A0A443SCH8</accession>
<feature type="transmembrane region" description="Helical" evidence="5">
    <location>
        <begin position="40"/>
        <end position="61"/>
    </location>
</feature>
<dbReference type="GO" id="GO:0022857">
    <property type="term" value="F:transmembrane transporter activity"/>
    <property type="evidence" value="ECO:0007669"/>
    <property type="project" value="TreeGrafter"/>
</dbReference>
<evidence type="ECO:0000256" key="4">
    <source>
        <dbReference type="ARBA" id="ARBA00023136"/>
    </source>
</evidence>
<evidence type="ECO:0000256" key="3">
    <source>
        <dbReference type="ARBA" id="ARBA00022989"/>
    </source>
</evidence>
<dbReference type="Proteomes" id="UP000288716">
    <property type="component" value="Unassembled WGS sequence"/>
</dbReference>
<name>A0A443SCH8_9ACAR</name>
<comment type="subcellular location">
    <subcellularLocation>
        <location evidence="1">Membrane</location>
        <topology evidence="1">Multi-pass membrane protein</topology>
    </subcellularLocation>
</comment>
<evidence type="ECO:0000313" key="6">
    <source>
        <dbReference type="EMBL" id="RWS25135.1"/>
    </source>
</evidence>
<evidence type="ECO:0000256" key="2">
    <source>
        <dbReference type="ARBA" id="ARBA00022692"/>
    </source>
</evidence>
<gene>
    <name evidence="6" type="ORF">B4U80_13826</name>
</gene>
<dbReference type="InterPro" id="IPR036259">
    <property type="entry name" value="MFS_trans_sf"/>
</dbReference>
<dbReference type="OrthoDB" id="6434013at2759"/>
<keyword evidence="2 5" id="KW-0812">Transmembrane</keyword>
<dbReference type="AlphaFoldDB" id="A0A443SCH8"/>
<dbReference type="GO" id="GO:0006820">
    <property type="term" value="P:monoatomic anion transport"/>
    <property type="evidence" value="ECO:0007669"/>
    <property type="project" value="TreeGrafter"/>
</dbReference>
<keyword evidence="3 5" id="KW-1133">Transmembrane helix</keyword>